<keyword evidence="11" id="KW-1185">Reference proteome</keyword>
<organism evidence="10 11">
    <name type="scientific">Salarias fasciatus</name>
    <name type="common">Jewelled blenny</name>
    <name type="synonym">Blennius fasciatus</name>
    <dbReference type="NCBI Taxonomy" id="181472"/>
    <lineage>
        <taxon>Eukaryota</taxon>
        <taxon>Metazoa</taxon>
        <taxon>Chordata</taxon>
        <taxon>Craniata</taxon>
        <taxon>Vertebrata</taxon>
        <taxon>Euteleostomi</taxon>
        <taxon>Actinopterygii</taxon>
        <taxon>Neopterygii</taxon>
        <taxon>Teleostei</taxon>
        <taxon>Neoteleostei</taxon>
        <taxon>Acanthomorphata</taxon>
        <taxon>Ovalentaria</taxon>
        <taxon>Blenniimorphae</taxon>
        <taxon>Blenniiformes</taxon>
        <taxon>Blennioidei</taxon>
        <taxon>Blenniidae</taxon>
        <taxon>Salariinae</taxon>
        <taxon>Salarias</taxon>
    </lineage>
</organism>
<dbReference type="InterPro" id="IPR051261">
    <property type="entry name" value="NLR"/>
</dbReference>
<keyword evidence="6" id="KW-0067">ATP-binding</keyword>
<dbReference type="SMART" id="SM00449">
    <property type="entry name" value="SPRY"/>
    <property type="match status" value="1"/>
</dbReference>
<dbReference type="Proteomes" id="UP000472267">
    <property type="component" value="Unassembled WGS sequence"/>
</dbReference>
<dbReference type="InterPro" id="IPR041075">
    <property type="entry name" value="NOD1/2_WH"/>
</dbReference>
<keyword evidence="5" id="KW-0547">Nucleotide-binding</keyword>
<keyword evidence="2" id="KW-0963">Cytoplasm</keyword>
<dbReference type="PROSITE" id="PS50188">
    <property type="entry name" value="B302_SPRY"/>
    <property type="match status" value="1"/>
</dbReference>
<dbReference type="InterPro" id="IPR003877">
    <property type="entry name" value="SPRY_dom"/>
</dbReference>
<evidence type="ECO:0000259" key="9">
    <source>
        <dbReference type="PROSITE" id="PS50837"/>
    </source>
</evidence>
<dbReference type="InterPro" id="IPR003879">
    <property type="entry name" value="Butyrophylin_SPRY"/>
</dbReference>
<dbReference type="InterPro" id="IPR043136">
    <property type="entry name" value="B30.2/SPRY_sf"/>
</dbReference>
<protein>
    <recommendedName>
        <fullName evidence="12">NACHT domain-containing protein</fullName>
    </recommendedName>
</protein>
<name>A0A672FEM3_SALFA</name>
<evidence type="ECO:0000256" key="1">
    <source>
        <dbReference type="ARBA" id="ARBA00004496"/>
    </source>
</evidence>
<keyword evidence="3" id="KW-0433">Leucine-rich repeat</keyword>
<dbReference type="Gene3D" id="3.80.10.10">
    <property type="entry name" value="Ribonuclease Inhibitor"/>
    <property type="match status" value="1"/>
</dbReference>
<evidence type="ECO:0000256" key="7">
    <source>
        <dbReference type="SAM" id="MobiDB-lite"/>
    </source>
</evidence>
<dbReference type="Pfam" id="PF17779">
    <property type="entry name" value="WHD_NOD2"/>
    <property type="match status" value="1"/>
</dbReference>
<keyword evidence="4" id="KW-0677">Repeat</keyword>
<sequence>MASGTNRMQEESIDSPEDGPRNISSRSDVSHDISIDFKKLDLMIRSMEVQERKHSDVPQVTCVSQQSKGANINFSEGTPNCHDWQQERGGSLNSCESRKPERSEAPSGDFMTENHHVTERPFSEERQFQQPELSLTNTLKLLQENINSFVGNELEAVKKLLDPESVEERREKVEVVEDEKILKSNREAFQKIVMNFLKTMKQENLAYCLERKTSSVSQAKLKRSLKKRSQNVLEGIAEARKTTPLNSIFTEVYMTTAGSGEVSDQHEVRQIQVPFSKAERAEMAIACENFFTEAPGREEPARTVLTKGVAGIGKTFLVQKFTLDWAEDKANQDIHFTFPFKFRELNVLKEKKYSLVELIDDFFSETKEAGLCRFEDSRVVFIFDGLDECAFSLDFHNAEILTDVTAPTSVDVLLTNLIRGKLLPSAHLWITTRPAAASQIPPECVDVVTEVRGFTDSQKEDYFRRRFRDERQFSRIMSHIETSPSLHTMCHIPVFCWITATVLQHVLNRPEGGELPKTPTEMYIHFLVFQTNVKREKYDGESKADPLCSPDSRKLIESLGKLAFEQLQKGNFNFSESDLKEYGIDTKAAECSGVFTLIYNEDRGLYQDRLFCFVHLSVQEFLAALHVHMTFTNSSVNLLEKQPTASHESQPEEDPSAETRLYRRAVDVALQSPNGHLDLFLRFLLGLSLPDNRRHLKGLLVEEESSSRTSQATIQYIKQKMNENPSPEKCINLFHCLNELNDRSLEQDIQWYLRSGRFSTSRPSPAHWSALVFILLSSGKDLDVFDLKKYSASEEAFLRLLPVVKASSKALLGGCNLSERSCEALSSLLSSPSCCLRGLDLGNNDLRDSGVQLLSVGLQSPHCKLETLRLSGCLMTDAGCASLTSALTSNPSHLKELDLSYNHLGGEAVERLSALQEDPRSGLVTLGLYPTGPKWMIPGLKKHACKITLDPNTAHKHLYMYDNDTKIITTNASRSCPDHPDRYNSWPQVRSGHGLTGCCYWEVEWEGEAHIAVTYRPQSDTDNSCFGMNKHSWSLSCFANVYYAWHDKHEVIINPPPTSSSSNRVGAYLNWHAGTLSFYSVSADPPVHLHTFRDRFTDSVYPGFGFWNGPGAIVSLCEL</sequence>
<dbReference type="Gene3D" id="3.40.50.300">
    <property type="entry name" value="P-loop containing nucleotide triphosphate hydrolases"/>
    <property type="match status" value="1"/>
</dbReference>
<dbReference type="AlphaFoldDB" id="A0A672FEM3"/>
<feature type="domain" description="B30.2/SPRY" evidence="8">
    <location>
        <begin position="927"/>
        <end position="1119"/>
    </location>
</feature>
<dbReference type="Ensembl" id="ENSSFAT00005003055.1">
    <property type="protein sequence ID" value="ENSSFAP00005002830.1"/>
    <property type="gene ID" value="ENSSFAG00005001980.1"/>
</dbReference>
<dbReference type="InParanoid" id="A0A672FEM3"/>
<dbReference type="InterPro" id="IPR001611">
    <property type="entry name" value="Leu-rich_rpt"/>
</dbReference>
<feature type="region of interest" description="Disordered" evidence="7">
    <location>
        <begin position="71"/>
        <end position="113"/>
    </location>
</feature>
<feature type="domain" description="NACHT" evidence="9">
    <location>
        <begin position="302"/>
        <end position="436"/>
    </location>
</feature>
<dbReference type="Gene3D" id="2.60.120.920">
    <property type="match status" value="1"/>
</dbReference>
<evidence type="ECO:0000256" key="3">
    <source>
        <dbReference type="ARBA" id="ARBA00022614"/>
    </source>
</evidence>
<dbReference type="InterPro" id="IPR007111">
    <property type="entry name" value="NACHT_NTPase"/>
</dbReference>
<accession>A0A672FEM3</accession>
<dbReference type="GO" id="GO:0005524">
    <property type="term" value="F:ATP binding"/>
    <property type="evidence" value="ECO:0007669"/>
    <property type="project" value="UniProtKB-KW"/>
</dbReference>
<dbReference type="SMART" id="SM00368">
    <property type="entry name" value="LRR_RI"/>
    <property type="match status" value="3"/>
</dbReference>
<evidence type="ECO:0000256" key="6">
    <source>
        <dbReference type="ARBA" id="ARBA00022840"/>
    </source>
</evidence>
<dbReference type="InterPro" id="IPR013320">
    <property type="entry name" value="ConA-like_dom_sf"/>
</dbReference>
<dbReference type="InterPro" id="IPR027417">
    <property type="entry name" value="P-loop_NTPase"/>
</dbReference>
<reference evidence="10" key="2">
    <citation type="submission" date="2025-09" db="UniProtKB">
        <authorList>
            <consortium name="Ensembl"/>
        </authorList>
    </citation>
    <scope>IDENTIFICATION</scope>
</reference>
<dbReference type="PANTHER" id="PTHR24106">
    <property type="entry name" value="NACHT, LRR AND CARD DOMAINS-CONTAINING"/>
    <property type="match status" value="1"/>
</dbReference>
<feature type="region of interest" description="Disordered" evidence="7">
    <location>
        <begin position="1"/>
        <end position="32"/>
    </location>
</feature>
<dbReference type="SUPFAM" id="SSF52047">
    <property type="entry name" value="RNI-like"/>
    <property type="match status" value="1"/>
</dbReference>
<dbReference type="InterPro" id="IPR032675">
    <property type="entry name" value="LRR_dom_sf"/>
</dbReference>
<gene>
    <name evidence="10" type="primary">LOC115383777</name>
</gene>
<dbReference type="Pfam" id="PF17776">
    <property type="entry name" value="NLRC4_HD2"/>
    <property type="match status" value="1"/>
</dbReference>
<dbReference type="InterPro" id="IPR006574">
    <property type="entry name" value="PRY"/>
</dbReference>
<dbReference type="FunFam" id="3.40.50.300:FF:001524">
    <property type="entry name" value="Si:dkey-126g1.7"/>
    <property type="match status" value="1"/>
</dbReference>
<dbReference type="Pfam" id="PF00622">
    <property type="entry name" value="SPRY"/>
    <property type="match status" value="1"/>
</dbReference>
<dbReference type="GO" id="GO:0005737">
    <property type="term" value="C:cytoplasm"/>
    <property type="evidence" value="ECO:0007669"/>
    <property type="project" value="UniProtKB-SubCell"/>
</dbReference>
<evidence type="ECO:0000256" key="2">
    <source>
        <dbReference type="ARBA" id="ARBA00022490"/>
    </source>
</evidence>
<dbReference type="Pfam" id="PF13765">
    <property type="entry name" value="PRY"/>
    <property type="match status" value="1"/>
</dbReference>
<dbReference type="InterPro" id="IPR001870">
    <property type="entry name" value="B30.2/SPRY"/>
</dbReference>
<proteinExistence type="predicted"/>
<dbReference type="PROSITE" id="PS50837">
    <property type="entry name" value="NACHT"/>
    <property type="match status" value="1"/>
</dbReference>
<dbReference type="SUPFAM" id="SSF49899">
    <property type="entry name" value="Concanavalin A-like lectins/glucanases"/>
    <property type="match status" value="1"/>
</dbReference>
<evidence type="ECO:0000259" key="8">
    <source>
        <dbReference type="PROSITE" id="PS50188"/>
    </source>
</evidence>
<reference evidence="10" key="1">
    <citation type="submission" date="2025-08" db="UniProtKB">
        <authorList>
            <consortium name="Ensembl"/>
        </authorList>
    </citation>
    <scope>IDENTIFICATION</scope>
</reference>
<evidence type="ECO:0000256" key="4">
    <source>
        <dbReference type="ARBA" id="ARBA00022737"/>
    </source>
</evidence>
<dbReference type="SMART" id="SM01288">
    <property type="entry name" value="FISNA"/>
    <property type="match status" value="1"/>
</dbReference>
<dbReference type="Pfam" id="PF13516">
    <property type="entry name" value="LRR_6"/>
    <property type="match status" value="2"/>
</dbReference>
<evidence type="ECO:0000256" key="5">
    <source>
        <dbReference type="ARBA" id="ARBA00022741"/>
    </source>
</evidence>
<dbReference type="InterPro" id="IPR029495">
    <property type="entry name" value="NACHT-assoc"/>
</dbReference>
<dbReference type="Pfam" id="PF14484">
    <property type="entry name" value="FISNA"/>
    <property type="match status" value="1"/>
</dbReference>
<comment type="subcellular location">
    <subcellularLocation>
        <location evidence="1">Cytoplasm</location>
    </subcellularLocation>
</comment>
<evidence type="ECO:0000313" key="11">
    <source>
        <dbReference type="Proteomes" id="UP000472267"/>
    </source>
</evidence>
<dbReference type="InterPro" id="IPR041267">
    <property type="entry name" value="NLRP_HD2"/>
</dbReference>
<dbReference type="SMART" id="SM00589">
    <property type="entry name" value="PRY"/>
    <property type="match status" value="1"/>
</dbReference>
<evidence type="ECO:0000313" key="10">
    <source>
        <dbReference type="Ensembl" id="ENSSFAP00005002830.1"/>
    </source>
</evidence>
<dbReference type="PRINTS" id="PR01407">
    <property type="entry name" value="BUTYPHLNCDUF"/>
</dbReference>
<evidence type="ECO:0008006" key="12">
    <source>
        <dbReference type="Google" id="ProtNLM"/>
    </source>
</evidence>
<dbReference type="Pfam" id="PF05729">
    <property type="entry name" value="NACHT"/>
    <property type="match status" value="1"/>
</dbReference>